<reference evidence="2 3" key="1">
    <citation type="submission" date="2018-03" db="EMBL/GenBank/DDBJ databases">
        <title>The ancient ancestry and fast evolution of plastids.</title>
        <authorList>
            <person name="Moore K.R."/>
            <person name="Magnabosco C."/>
            <person name="Momper L."/>
            <person name="Gold D.A."/>
            <person name="Bosak T."/>
            <person name="Fournier G.P."/>
        </authorList>
    </citation>
    <scope>NUCLEOTIDE SEQUENCE [LARGE SCALE GENOMIC DNA]</scope>
    <source>
        <strain evidence="2 3">CCALA 015</strain>
    </source>
</reference>
<dbReference type="SUPFAM" id="SSF52540">
    <property type="entry name" value="P-loop containing nucleoside triphosphate hydrolases"/>
    <property type="match status" value="1"/>
</dbReference>
<evidence type="ECO:0000256" key="1">
    <source>
        <dbReference type="SAM" id="MobiDB-lite"/>
    </source>
</evidence>
<evidence type="ECO:0000313" key="2">
    <source>
        <dbReference type="EMBL" id="PSB39457.1"/>
    </source>
</evidence>
<organism evidence="2 3">
    <name type="scientific">Aphanothece cf. minutissima CCALA 015</name>
    <dbReference type="NCBI Taxonomy" id="2107695"/>
    <lineage>
        <taxon>Bacteria</taxon>
        <taxon>Bacillati</taxon>
        <taxon>Cyanobacteriota</taxon>
        <taxon>Cyanophyceae</taxon>
        <taxon>Oscillatoriophycideae</taxon>
        <taxon>Chroococcales</taxon>
        <taxon>Aphanothecaceae</taxon>
        <taxon>Aphanothece</taxon>
    </lineage>
</organism>
<dbReference type="Gene3D" id="3.40.50.300">
    <property type="entry name" value="P-loop containing nucleotide triphosphate hydrolases"/>
    <property type="match status" value="1"/>
</dbReference>
<gene>
    <name evidence="2" type="ORF">C7B81_02110</name>
</gene>
<dbReference type="EMBL" id="PVWP01000001">
    <property type="protein sequence ID" value="PSB39457.1"/>
    <property type="molecule type" value="Genomic_DNA"/>
</dbReference>
<keyword evidence="3" id="KW-1185">Reference proteome</keyword>
<protein>
    <recommendedName>
        <fullName evidence="4">Sulfotransferase family protein</fullName>
    </recommendedName>
</protein>
<accession>A0ABX5FEI9</accession>
<feature type="region of interest" description="Disordered" evidence="1">
    <location>
        <begin position="273"/>
        <end position="295"/>
    </location>
</feature>
<dbReference type="InterPro" id="IPR027417">
    <property type="entry name" value="P-loop_NTPase"/>
</dbReference>
<proteinExistence type="predicted"/>
<comment type="caution">
    <text evidence="2">The sequence shown here is derived from an EMBL/GenBank/DDBJ whole genome shotgun (WGS) entry which is preliminary data.</text>
</comment>
<evidence type="ECO:0000313" key="3">
    <source>
        <dbReference type="Proteomes" id="UP000238218"/>
    </source>
</evidence>
<sequence length="356" mass="40730">MATSLRFHLLIGPPLSGRTAVAGRLASRLEARGREALTLTFREALQKELELLPLWRTGWPHHWIKKAAGLGVIAAVDPGGRDPLDVVIDGMAITRAQRLRYMLMTDQAVPIEWIGWWLHTPLSICLRRNARRAADSLPQRAIVEAFWQLRDRQAMPSIEEGFSALVHLDPFEFFLRNDGHALDQILDLLLDDLPGCCAEVIAQREELQLHAYSRLIDFERLMEDLAERLMPGSRSRDLMQTSDLGHWRQLLEIIEYSKDLAWMIDQRLLHPHAPGQSADPIRAPEPTDQTRRHRGGWHRYADARAFEAFMQELRLFLYSSPNDPHPSSPELQELIDRYSLQPWGFAKVPGEGTIQS</sequence>
<name>A0ABX5FEI9_9CHRO</name>
<dbReference type="Proteomes" id="UP000238218">
    <property type="component" value="Unassembled WGS sequence"/>
</dbReference>
<evidence type="ECO:0008006" key="4">
    <source>
        <dbReference type="Google" id="ProtNLM"/>
    </source>
</evidence>